<dbReference type="Gene3D" id="2.20.70.10">
    <property type="match status" value="1"/>
</dbReference>
<evidence type="ECO:0000313" key="3">
    <source>
        <dbReference type="EMBL" id="MED6156876.1"/>
    </source>
</evidence>
<dbReference type="SUPFAM" id="SSF51045">
    <property type="entry name" value="WW domain"/>
    <property type="match status" value="1"/>
</dbReference>
<dbReference type="PROSITE" id="PS01159">
    <property type="entry name" value="WW_DOMAIN_1"/>
    <property type="match status" value="1"/>
</dbReference>
<feature type="compositionally biased region" description="Low complexity" evidence="1">
    <location>
        <begin position="199"/>
        <end position="209"/>
    </location>
</feature>
<accession>A0ABU6U6V6</accession>
<dbReference type="Pfam" id="PF00397">
    <property type="entry name" value="WW"/>
    <property type="match status" value="1"/>
</dbReference>
<feature type="compositionally biased region" description="Low complexity" evidence="1">
    <location>
        <begin position="70"/>
        <end position="87"/>
    </location>
</feature>
<proteinExistence type="predicted"/>
<dbReference type="SMART" id="SM00456">
    <property type="entry name" value="WW"/>
    <property type="match status" value="1"/>
</dbReference>
<feature type="region of interest" description="Disordered" evidence="1">
    <location>
        <begin position="70"/>
        <end position="106"/>
    </location>
</feature>
<evidence type="ECO:0000259" key="2">
    <source>
        <dbReference type="PROSITE" id="PS50020"/>
    </source>
</evidence>
<dbReference type="EMBL" id="JASCZI010120884">
    <property type="protein sequence ID" value="MED6156876.1"/>
    <property type="molecule type" value="Genomic_DNA"/>
</dbReference>
<dbReference type="InterPro" id="IPR036020">
    <property type="entry name" value="WW_dom_sf"/>
</dbReference>
<name>A0ABU6U6V6_9FABA</name>
<gene>
    <name evidence="3" type="ORF">PIB30_018447</name>
</gene>
<comment type="caution">
    <text evidence="3">The sequence shown here is derived from an EMBL/GenBank/DDBJ whole genome shotgun (WGS) entry which is preliminary data.</text>
</comment>
<dbReference type="PROSITE" id="PS50020">
    <property type="entry name" value="WW_DOMAIN_2"/>
    <property type="match status" value="1"/>
</dbReference>
<feature type="compositionally biased region" description="Low complexity" evidence="1">
    <location>
        <begin position="41"/>
        <end position="53"/>
    </location>
</feature>
<evidence type="ECO:0000313" key="4">
    <source>
        <dbReference type="Proteomes" id="UP001341840"/>
    </source>
</evidence>
<dbReference type="CDD" id="cd00201">
    <property type="entry name" value="WW"/>
    <property type="match status" value="1"/>
</dbReference>
<feature type="compositionally biased region" description="Low complexity" evidence="1">
    <location>
        <begin position="173"/>
        <end position="188"/>
    </location>
</feature>
<feature type="region of interest" description="Disordered" evidence="1">
    <location>
        <begin position="170"/>
        <end position="221"/>
    </location>
</feature>
<feature type="domain" description="WW" evidence="2">
    <location>
        <begin position="222"/>
        <end position="249"/>
    </location>
</feature>
<sequence>MSNNQQYPGLQPLRPPGPSVAGSLDPQRNFIPTPMPGQYRPVVPSQQSQQFMPMPSQHYPPVGPGGPMMNVGMPPQNQQPQFPQPIQQLPPRPGQQLQLPPQPQPLPLSVARPNMHMTSESMMPQPDAQVPNGYAPSLGGPGMPLPAPYTFGPSSYGQVQTNFNSASQFQPVSQIQAPTSSSSQSITSDTVMSNDEKPSTASVTPSATSIQPSPAKGGSTDWIEHTSANGVRFYYNKKTKVSSWEKPLELMTPIELTCYWTDFLSGKLPSILTHVLL</sequence>
<dbReference type="Proteomes" id="UP001341840">
    <property type="component" value="Unassembled WGS sequence"/>
</dbReference>
<feature type="region of interest" description="Disordered" evidence="1">
    <location>
        <begin position="1"/>
        <end position="53"/>
    </location>
</feature>
<dbReference type="InterPro" id="IPR001202">
    <property type="entry name" value="WW_dom"/>
</dbReference>
<keyword evidence="4" id="KW-1185">Reference proteome</keyword>
<protein>
    <recommendedName>
        <fullName evidence="2">WW domain-containing protein</fullName>
    </recommendedName>
</protein>
<evidence type="ECO:0000256" key="1">
    <source>
        <dbReference type="SAM" id="MobiDB-lite"/>
    </source>
</evidence>
<organism evidence="3 4">
    <name type="scientific">Stylosanthes scabra</name>
    <dbReference type="NCBI Taxonomy" id="79078"/>
    <lineage>
        <taxon>Eukaryota</taxon>
        <taxon>Viridiplantae</taxon>
        <taxon>Streptophyta</taxon>
        <taxon>Embryophyta</taxon>
        <taxon>Tracheophyta</taxon>
        <taxon>Spermatophyta</taxon>
        <taxon>Magnoliopsida</taxon>
        <taxon>eudicotyledons</taxon>
        <taxon>Gunneridae</taxon>
        <taxon>Pentapetalae</taxon>
        <taxon>rosids</taxon>
        <taxon>fabids</taxon>
        <taxon>Fabales</taxon>
        <taxon>Fabaceae</taxon>
        <taxon>Papilionoideae</taxon>
        <taxon>50 kb inversion clade</taxon>
        <taxon>dalbergioids sensu lato</taxon>
        <taxon>Dalbergieae</taxon>
        <taxon>Pterocarpus clade</taxon>
        <taxon>Stylosanthes</taxon>
    </lineage>
</organism>
<reference evidence="3 4" key="1">
    <citation type="journal article" date="2023" name="Plants (Basel)">
        <title>Bridging the Gap: Combining Genomics and Transcriptomics Approaches to Understand Stylosanthes scabra, an Orphan Legume from the Brazilian Caatinga.</title>
        <authorList>
            <person name="Ferreira-Neto J.R.C."/>
            <person name="da Silva M.D."/>
            <person name="Binneck E."/>
            <person name="de Melo N.F."/>
            <person name="da Silva R.H."/>
            <person name="de Melo A.L.T.M."/>
            <person name="Pandolfi V."/>
            <person name="Bustamante F.O."/>
            <person name="Brasileiro-Vidal A.C."/>
            <person name="Benko-Iseppon A.M."/>
        </authorList>
    </citation>
    <scope>NUCLEOTIDE SEQUENCE [LARGE SCALE GENOMIC DNA]</scope>
    <source>
        <tissue evidence="3">Leaves</tissue>
    </source>
</reference>